<evidence type="ECO:0000313" key="1">
    <source>
        <dbReference type="EMBL" id="KAK3883568.1"/>
    </source>
</evidence>
<evidence type="ECO:0000313" key="2">
    <source>
        <dbReference type="Proteomes" id="UP001286313"/>
    </source>
</evidence>
<dbReference type="AlphaFoldDB" id="A0AAE1KTU7"/>
<gene>
    <name evidence="1" type="ORF">Pcinc_012123</name>
</gene>
<proteinExistence type="predicted"/>
<protein>
    <recommendedName>
        <fullName evidence="3">Protein quiver</fullName>
    </recommendedName>
</protein>
<keyword evidence="2" id="KW-1185">Reference proteome</keyword>
<name>A0AAE1KTU7_PETCI</name>
<comment type="caution">
    <text evidence="1">The sequence shown here is derived from an EMBL/GenBank/DDBJ whole genome shotgun (WGS) entry which is preliminary data.</text>
</comment>
<reference evidence="1" key="1">
    <citation type="submission" date="2023-10" db="EMBL/GenBank/DDBJ databases">
        <title>Genome assemblies of two species of porcelain crab, Petrolisthes cinctipes and Petrolisthes manimaculis (Anomura: Porcellanidae).</title>
        <authorList>
            <person name="Angst P."/>
        </authorList>
    </citation>
    <scope>NUCLEOTIDE SEQUENCE</scope>
    <source>
        <strain evidence="1">PB745_01</strain>
        <tissue evidence="1">Gill</tissue>
    </source>
</reference>
<dbReference type="Proteomes" id="UP001286313">
    <property type="component" value="Unassembled WGS sequence"/>
</dbReference>
<dbReference type="EMBL" id="JAWQEG010000977">
    <property type="protein sequence ID" value="KAK3883568.1"/>
    <property type="molecule type" value="Genomic_DNA"/>
</dbReference>
<organism evidence="1 2">
    <name type="scientific">Petrolisthes cinctipes</name>
    <name type="common">Flat porcelain crab</name>
    <dbReference type="NCBI Taxonomy" id="88211"/>
    <lineage>
        <taxon>Eukaryota</taxon>
        <taxon>Metazoa</taxon>
        <taxon>Ecdysozoa</taxon>
        <taxon>Arthropoda</taxon>
        <taxon>Crustacea</taxon>
        <taxon>Multicrustacea</taxon>
        <taxon>Malacostraca</taxon>
        <taxon>Eumalacostraca</taxon>
        <taxon>Eucarida</taxon>
        <taxon>Decapoda</taxon>
        <taxon>Pleocyemata</taxon>
        <taxon>Anomura</taxon>
        <taxon>Galatheoidea</taxon>
        <taxon>Porcellanidae</taxon>
        <taxon>Petrolisthes</taxon>
    </lineage>
</organism>
<accession>A0AAE1KTU7</accession>
<evidence type="ECO:0008006" key="3">
    <source>
        <dbReference type="Google" id="ProtNLM"/>
    </source>
</evidence>
<sequence>MKETEAHESILRDDKTEETYKWLEYSRHILRVYHWTEGVAELTIIARYTKASVQCFVCSYSPGSNSTRVDGCTDTNFTTESYYQVLTRSCPLGCEAVTVYDLNGVLLTFHRNCATSSTPLTNTCETHQNRVLTRHVCTCDTSYCNAAPRSVHSTPSLLTLLLLVVGCLQLLKFPPPAT</sequence>